<protein>
    <recommendedName>
        <fullName evidence="1">Transposase IS200-like domain-containing protein</fullName>
    </recommendedName>
</protein>
<accession>A0A2H0XDC2</accession>
<dbReference type="InterPro" id="IPR036515">
    <property type="entry name" value="Transposase_17_sf"/>
</dbReference>
<reference evidence="3" key="1">
    <citation type="submission" date="2017-09" db="EMBL/GenBank/DDBJ databases">
        <title>Depth-based differentiation of microbial function through sediment-hosted aquifers and enrichment of novel symbionts in the deep terrestrial subsurface.</title>
        <authorList>
            <person name="Probst A.J."/>
            <person name="Ladd B."/>
            <person name="Jarett J.K."/>
            <person name="Geller-Mcgrath D.E."/>
            <person name="Sieber C.M.K."/>
            <person name="Emerson J.B."/>
            <person name="Anantharaman K."/>
            <person name="Thomas B.C."/>
            <person name="Malmstrom R."/>
            <person name="Stieglmeier M."/>
            <person name="Klingl A."/>
            <person name="Woyke T."/>
            <person name="Ryan C.M."/>
            <person name="Banfield J.F."/>
        </authorList>
    </citation>
    <scope>NUCLEOTIDE SEQUENCE [LARGE SCALE GENOMIC DNA]</scope>
</reference>
<dbReference type="SUPFAM" id="SSF143422">
    <property type="entry name" value="Transposase IS200-like"/>
    <property type="match status" value="1"/>
</dbReference>
<dbReference type="PANTHER" id="PTHR34322:SF2">
    <property type="entry name" value="TRANSPOSASE IS200-LIKE DOMAIN-CONTAINING PROTEIN"/>
    <property type="match status" value="1"/>
</dbReference>
<dbReference type="EMBL" id="PEYT01000027">
    <property type="protein sequence ID" value="PIS22892.1"/>
    <property type="molecule type" value="Genomic_DNA"/>
</dbReference>
<dbReference type="GO" id="GO:0006313">
    <property type="term" value="P:DNA transposition"/>
    <property type="evidence" value="ECO:0007669"/>
    <property type="project" value="InterPro"/>
</dbReference>
<evidence type="ECO:0000259" key="1">
    <source>
        <dbReference type="SMART" id="SM01321"/>
    </source>
</evidence>
<dbReference type="Proteomes" id="UP000230340">
    <property type="component" value="Unassembled WGS sequence"/>
</dbReference>
<feature type="domain" description="Transposase IS200-like" evidence="1">
    <location>
        <begin position="47"/>
        <end position="185"/>
    </location>
</feature>
<evidence type="ECO:0000313" key="2">
    <source>
        <dbReference type="EMBL" id="PIS22892.1"/>
    </source>
</evidence>
<proteinExistence type="predicted"/>
<dbReference type="InterPro" id="IPR002686">
    <property type="entry name" value="Transposase_17"/>
</dbReference>
<dbReference type="SMART" id="SM01321">
    <property type="entry name" value="Y1_Tnp"/>
    <property type="match status" value="1"/>
</dbReference>
<dbReference type="GO" id="GO:0004803">
    <property type="term" value="F:transposase activity"/>
    <property type="evidence" value="ECO:0007669"/>
    <property type="project" value="InterPro"/>
</dbReference>
<dbReference type="AlphaFoldDB" id="A0A2H0XDC2"/>
<comment type="caution">
    <text evidence="2">The sequence shown here is derived from an EMBL/GenBank/DDBJ whole genome shotgun (WGS) entry which is preliminary data.</text>
</comment>
<evidence type="ECO:0000313" key="3">
    <source>
        <dbReference type="Proteomes" id="UP000230340"/>
    </source>
</evidence>
<dbReference type="Pfam" id="PF01797">
    <property type="entry name" value="Y1_Tnp"/>
    <property type="match status" value="1"/>
</dbReference>
<dbReference type="Gene3D" id="3.30.70.1290">
    <property type="entry name" value="Transposase IS200-like"/>
    <property type="match status" value="1"/>
</dbReference>
<dbReference type="PANTHER" id="PTHR34322">
    <property type="entry name" value="TRANSPOSASE, Y1_TNP DOMAIN-CONTAINING"/>
    <property type="match status" value="1"/>
</dbReference>
<organism evidence="2 3">
    <name type="scientific">candidate division WWE3 bacterium CG08_land_8_20_14_0_20_40_13</name>
    <dbReference type="NCBI Taxonomy" id="1975084"/>
    <lineage>
        <taxon>Bacteria</taxon>
        <taxon>Katanobacteria</taxon>
    </lineage>
</organism>
<sequence length="254" mass="30029">MGCRRCANRVLPDSGSTRYFLFKILTDSLYVLIIEPMPSRNIYKVFAEGAYYHVYNRGVEKRVIFSDEHDYKVFIHNLRRYLEPGFKVVREDPKTKKPILATPNSSFDKISLLAFCLMPNHYHLIVKLKKKEGLTDLMKKVCTNYTGYFNSKYDRVGKLYQGIYKAVPIKSREQFIQVTRYIHLNPLGIVKFSKLQDYPFSSFYYISRNAKKSWLNWEEVLGDMSLEKYRNFMESFAESDDDNKYDSINDLLLE</sequence>
<name>A0A2H0XDC2_UNCKA</name>
<dbReference type="GO" id="GO:0003677">
    <property type="term" value="F:DNA binding"/>
    <property type="evidence" value="ECO:0007669"/>
    <property type="project" value="InterPro"/>
</dbReference>
<gene>
    <name evidence="2" type="ORF">COT49_03230</name>
</gene>